<dbReference type="PRINTS" id="PR00040">
    <property type="entry name" value="HTHMERR"/>
</dbReference>
<keyword evidence="4" id="KW-1185">Reference proteome</keyword>
<name>A0A4R6EHB3_9RHOO</name>
<dbReference type="InterPro" id="IPR009061">
    <property type="entry name" value="DNA-bd_dom_put_sf"/>
</dbReference>
<dbReference type="OrthoDB" id="9808480at2"/>
<dbReference type="GO" id="GO:0003700">
    <property type="term" value="F:DNA-binding transcription factor activity"/>
    <property type="evidence" value="ECO:0007669"/>
    <property type="project" value="InterPro"/>
</dbReference>
<evidence type="ECO:0000259" key="2">
    <source>
        <dbReference type="PROSITE" id="PS50937"/>
    </source>
</evidence>
<dbReference type="EMBL" id="SNVV01000001">
    <property type="protein sequence ID" value="TDN56807.1"/>
    <property type="molecule type" value="Genomic_DNA"/>
</dbReference>
<keyword evidence="1 3" id="KW-0238">DNA-binding</keyword>
<accession>A0A4R6EHB3</accession>
<protein>
    <submittedName>
        <fullName evidence="3">DNA-binding transcriptional MerR regulator</fullName>
    </submittedName>
</protein>
<dbReference type="PROSITE" id="PS50937">
    <property type="entry name" value="HTH_MERR_2"/>
    <property type="match status" value="1"/>
</dbReference>
<sequence length="134" mass="14894">MDTFLSIDEVARRTGLSAHTLRYYERIGLIGPVARGSDGRRRYSAADLAWIGFLLRLRGTRMPVASMQAFARLRVAGDQTAGERRQMLEKHLATVVAEIATLQQSAAALADKIAHYRRLEDTGAAPQPTSRRKE</sequence>
<evidence type="ECO:0000313" key="4">
    <source>
        <dbReference type="Proteomes" id="UP000295129"/>
    </source>
</evidence>
<dbReference type="SUPFAM" id="SSF46955">
    <property type="entry name" value="Putative DNA-binding domain"/>
    <property type="match status" value="1"/>
</dbReference>
<dbReference type="RefSeq" id="WP_133587444.1">
    <property type="nucleotide sequence ID" value="NZ_SNVV01000001.1"/>
</dbReference>
<dbReference type="PANTHER" id="PTHR30204:SF98">
    <property type="entry name" value="HTH-TYPE TRANSCRIPTIONAL REGULATOR ADHR"/>
    <property type="match status" value="1"/>
</dbReference>
<reference evidence="3 4" key="1">
    <citation type="submission" date="2019-03" db="EMBL/GenBank/DDBJ databases">
        <title>Genomic Encyclopedia of Type Strains, Phase IV (KMG-IV): sequencing the most valuable type-strain genomes for metagenomic binning, comparative biology and taxonomic classification.</title>
        <authorList>
            <person name="Goeker M."/>
        </authorList>
    </citation>
    <scope>NUCLEOTIDE SEQUENCE [LARGE SCALE GENOMIC DNA]</scope>
    <source>
        <strain evidence="3 4">DSM 12121</strain>
    </source>
</reference>
<dbReference type="Pfam" id="PF13411">
    <property type="entry name" value="MerR_1"/>
    <property type="match status" value="1"/>
</dbReference>
<dbReference type="Gene3D" id="1.10.1660.10">
    <property type="match status" value="1"/>
</dbReference>
<dbReference type="CDD" id="cd01109">
    <property type="entry name" value="HTH_YyaN"/>
    <property type="match status" value="1"/>
</dbReference>
<gene>
    <name evidence="3" type="ORF">C7389_101186</name>
</gene>
<dbReference type="AlphaFoldDB" id="A0A4R6EHB3"/>
<evidence type="ECO:0000256" key="1">
    <source>
        <dbReference type="ARBA" id="ARBA00023125"/>
    </source>
</evidence>
<dbReference type="InterPro" id="IPR000551">
    <property type="entry name" value="MerR-type_HTH_dom"/>
</dbReference>
<dbReference type="PANTHER" id="PTHR30204">
    <property type="entry name" value="REDOX-CYCLING DRUG-SENSING TRANSCRIPTIONAL ACTIVATOR SOXR"/>
    <property type="match status" value="1"/>
</dbReference>
<feature type="domain" description="HTH merR-type" evidence="2">
    <location>
        <begin position="1"/>
        <end position="73"/>
    </location>
</feature>
<organism evidence="3 4">
    <name type="scientific">Azoarcus indigens</name>
    <dbReference type="NCBI Taxonomy" id="29545"/>
    <lineage>
        <taxon>Bacteria</taxon>
        <taxon>Pseudomonadati</taxon>
        <taxon>Pseudomonadota</taxon>
        <taxon>Betaproteobacteria</taxon>
        <taxon>Rhodocyclales</taxon>
        <taxon>Zoogloeaceae</taxon>
        <taxon>Azoarcus</taxon>
    </lineage>
</organism>
<evidence type="ECO:0000313" key="3">
    <source>
        <dbReference type="EMBL" id="TDN56807.1"/>
    </source>
</evidence>
<proteinExistence type="predicted"/>
<dbReference type="InterPro" id="IPR047057">
    <property type="entry name" value="MerR_fam"/>
</dbReference>
<dbReference type="Proteomes" id="UP000295129">
    <property type="component" value="Unassembled WGS sequence"/>
</dbReference>
<comment type="caution">
    <text evidence="3">The sequence shown here is derived from an EMBL/GenBank/DDBJ whole genome shotgun (WGS) entry which is preliminary data.</text>
</comment>
<dbReference type="SMART" id="SM00422">
    <property type="entry name" value="HTH_MERR"/>
    <property type="match status" value="1"/>
</dbReference>
<dbReference type="GO" id="GO:0003677">
    <property type="term" value="F:DNA binding"/>
    <property type="evidence" value="ECO:0007669"/>
    <property type="project" value="UniProtKB-KW"/>
</dbReference>